<protein>
    <submittedName>
        <fullName evidence="1">THAP-type domain-containing protein</fullName>
    </submittedName>
</protein>
<comment type="caution">
    <text evidence="1">The sequence shown here is derived from an EMBL/GenBank/DDBJ whole genome shotgun (WGS) entry which is preliminary data.</text>
</comment>
<proteinExistence type="predicted"/>
<evidence type="ECO:0000313" key="1">
    <source>
        <dbReference type="EMBL" id="KAF0746487.1"/>
    </source>
</evidence>
<gene>
    <name evidence="1" type="ORF">FWK35_00032342</name>
</gene>
<dbReference type="EMBL" id="VUJU01007189">
    <property type="protein sequence ID" value="KAF0746487.1"/>
    <property type="molecule type" value="Genomic_DNA"/>
</dbReference>
<sequence>MIFLEEIKILFPEINPIKIPLPIQDVNSYKDLDLPEQIALTYICGYLIKQCLTIHQCQKCLDYA</sequence>
<accession>A0A6G0XZM7</accession>
<evidence type="ECO:0000313" key="2">
    <source>
        <dbReference type="Proteomes" id="UP000478052"/>
    </source>
</evidence>
<keyword evidence="2" id="KW-1185">Reference proteome</keyword>
<name>A0A6G0XZM7_APHCR</name>
<dbReference type="Proteomes" id="UP000478052">
    <property type="component" value="Unassembled WGS sequence"/>
</dbReference>
<dbReference type="OrthoDB" id="6608760at2759"/>
<organism evidence="1 2">
    <name type="scientific">Aphis craccivora</name>
    <name type="common">Cowpea aphid</name>
    <dbReference type="NCBI Taxonomy" id="307492"/>
    <lineage>
        <taxon>Eukaryota</taxon>
        <taxon>Metazoa</taxon>
        <taxon>Ecdysozoa</taxon>
        <taxon>Arthropoda</taxon>
        <taxon>Hexapoda</taxon>
        <taxon>Insecta</taxon>
        <taxon>Pterygota</taxon>
        <taxon>Neoptera</taxon>
        <taxon>Paraneoptera</taxon>
        <taxon>Hemiptera</taxon>
        <taxon>Sternorrhyncha</taxon>
        <taxon>Aphidomorpha</taxon>
        <taxon>Aphidoidea</taxon>
        <taxon>Aphididae</taxon>
        <taxon>Aphidini</taxon>
        <taxon>Aphis</taxon>
        <taxon>Aphis</taxon>
    </lineage>
</organism>
<reference evidence="1 2" key="1">
    <citation type="submission" date="2019-08" db="EMBL/GenBank/DDBJ databases">
        <title>Whole genome of Aphis craccivora.</title>
        <authorList>
            <person name="Voronova N.V."/>
            <person name="Shulinski R.S."/>
            <person name="Bandarenka Y.V."/>
            <person name="Zhorov D.G."/>
            <person name="Warner D."/>
        </authorList>
    </citation>
    <scope>NUCLEOTIDE SEQUENCE [LARGE SCALE GENOMIC DNA]</scope>
    <source>
        <strain evidence="1">180601</strain>
        <tissue evidence="1">Whole Body</tissue>
    </source>
</reference>
<dbReference type="AlphaFoldDB" id="A0A6G0XZM7"/>